<dbReference type="AlphaFoldDB" id="A0A7U2EQN9"/>
<feature type="region of interest" description="Disordered" evidence="10">
    <location>
        <begin position="616"/>
        <end position="787"/>
    </location>
</feature>
<evidence type="ECO:0000256" key="2">
    <source>
        <dbReference type="ARBA" id="ARBA00006661"/>
    </source>
</evidence>
<feature type="region of interest" description="Disordered" evidence="10">
    <location>
        <begin position="455"/>
        <end position="510"/>
    </location>
</feature>
<evidence type="ECO:0000256" key="7">
    <source>
        <dbReference type="ARBA" id="ARBA00023242"/>
    </source>
</evidence>
<comment type="subcellular location">
    <subcellularLocation>
        <location evidence="1 9">Nucleus</location>
    </subcellularLocation>
</comment>
<dbReference type="GO" id="GO:0006260">
    <property type="term" value="P:DNA replication"/>
    <property type="evidence" value="ECO:0007669"/>
    <property type="project" value="InterPro"/>
</dbReference>
<feature type="compositionally biased region" description="Basic and acidic residues" evidence="10">
    <location>
        <begin position="761"/>
        <end position="772"/>
    </location>
</feature>
<feature type="compositionally biased region" description="Basic residues" evidence="10">
    <location>
        <begin position="221"/>
        <end position="234"/>
    </location>
</feature>
<organism evidence="11 12">
    <name type="scientific">Phaeosphaeria nodorum (strain SN15 / ATCC MYA-4574 / FGSC 10173)</name>
    <name type="common">Glume blotch fungus</name>
    <name type="synonym">Parastagonospora nodorum</name>
    <dbReference type="NCBI Taxonomy" id="321614"/>
    <lineage>
        <taxon>Eukaryota</taxon>
        <taxon>Fungi</taxon>
        <taxon>Dikarya</taxon>
        <taxon>Ascomycota</taxon>
        <taxon>Pezizomycotina</taxon>
        <taxon>Dothideomycetes</taxon>
        <taxon>Pleosporomycetidae</taxon>
        <taxon>Pleosporales</taxon>
        <taxon>Pleosporineae</taxon>
        <taxon>Phaeosphaeriaceae</taxon>
        <taxon>Parastagonospora</taxon>
    </lineage>
</organism>
<dbReference type="HAMAP" id="MF_03110">
    <property type="entry name" value="Endonuc_su_Slx4"/>
    <property type="match status" value="1"/>
</dbReference>
<dbReference type="GO" id="GO:0006310">
    <property type="term" value="P:DNA recombination"/>
    <property type="evidence" value="ECO:0007669"/>
    <property type="project" value="UniProtKB-UniRule"/>
</dbReference>
<comment type="PTM">
    <text evidence="9">Phosphorylated in response to DNA damage.</text>
</comment>
<protein>
    <recommendedName>
        <fullName evidence="8 9">Structure-specific endonuclease subunit SLX4</fullName>
    </recommendedName>
</protein>
<feature type="compositionally biased region" description="Pro residues" evidence="10">
    <location>
        <begin position="43"/>
        <end position="53"/>
    </location>
</feature>
<feature type="compositionally biased region" description="Basic and acidic residues" evidence="10">
    <location>
        <begin position="666"/>
        <end position="675"/>
    </location>
</feature>
<evidence type="ECO:0000256" key="5">
    <source>
        <dbReference type="ARBA" id="ARBA00023172"/>
    </source>
</evidence>
<evidence type="ECO:0000256" key="3">
    <source>
        <dbReference type="ARBA" id="ARBA00022553"/>
    </source>
</evidence>
<evidence type="ECO:0000256" key="8">
    <source>
        <dbReference type="ARBA" id="ARBA00029496"/>
    </source>
</evidence>
<dbReference type="InterPro" id="IPR027784">
    <property type="entry name" value="Slx4_ascomycetes"/>
</dbReference>
<feature type="region of interest" description="Disordered" evidence="10">
    <location>
        <begin position="93"/>
        <end position="158"/>
    </location>
</feature>
<evidence type="ECO:0000256" key="9">
    <source>
        <dbReference type="HAMAP-Rule" id="MF_03110"/>
    </source>
</evidence>
<gene>
    <name evidence="9" type="primary">SLX4</name>
    <name evidence="11" type="ORF">JI435_005240</name>
</gene>
<feature type="region of interest" description="Disordered" evidence="10">
    <location>
        <begin position="804"/>
        <end position="838"/>
    </location>
</feature>
<comment type="subunit">
    <text evidence="9">Forms a heterodimer with SLX1.</text>
</comment>
<evidence type="ECO:0000256" key="6">
    <source>
        <dbReference type="ARBA" id="ARBA00023204"/>
    </source>
</evidence>
<dbReference type="GO" id="GO:0006281">
    <property type="term" value="P:DNA repair"/>
    <property type="evidence" value="ECO:0007669"/>
    <property type="project" value="UniProtKB-UniRule"/>
</dbReference>
<dbReference type="Proteomes" id="UP000663193">
    <property type="component" value="Chromosome 1"/>
</dbReference>
<keyword evidence="11" id="KW-0540">Nuclease</keyword>
<reference evidence="12" key="1">
    <citation type="journal article" date="2021" name="BMC Genomics">
        <title>Chromosome-level genome assembly and manually-curated proteome of model necrotroph Parastagonospora nodorum Sn15 reveals a genome-wide trove of candidate effector homologs, and redundancy of virulence-related functions within an accessory chromosome.</title>
        <authorList>
            <person name="Bertazzoni S."/>
            <person name="Jones D.A.B."/>
            <person name="Phan H.T."/>
            <person name="Tan K.-C."/>
            <person name="Hane J.K."/>
        </authorList>
    </citation>
    <scope>NUCLEOTIDE SEQUENCE [LARGE SCALE GENOMIC DNA]</scope>
    <source>
        <strain evidence="12">SN15 / ATCC MYA-4574 / FGSC 10173)</strain>
    </source>
</reference>
<dbReference type="GO" id="GO:0017108">
    <property type="term" value="F:5'-flap endonuclease activity"/>
    <property type="evidence" value="ECO:0007669"/>
    <property type="project" value="InterPro"/>
</dbReference>
<keyword evidence="6 9" id="KW-0234">DNA repair</keyword>
<dbReference type="Pfam" id="PF09494">
    <property type="entry name" value="Slx4"/>
    <property type="match status" value="1"/>
</dbReference>
<evidence type="ECO:0000313" key="11">
    <source>
        <dbReference type="EMBL" id="QRC91022.1"/>
    </source>
</evidence>
<dbReference type="OrthoDB" id="5349119at2759"/>
<keyword evidence="11" id="KW-0255">Endonuclease</keyword>
<feature type="compositionally biased region" description="Polar residues" evidence="10">
    <location>
        <begin position="746"/>
        <end position="756"/>
    </location>
</feature>
<keyword evidence="11" id="KW-0378">Hydrolase</keyword>
<proteinExistence type="inferred from homology"/>
<feature type="compositionally biased region" description="Basic residues" evidence="10">
    <location>
        <begin position="492"/>
        <end position="508"/>
    </location>
</feature>
<evidence type="ECO:0000256" key="1">
    <source>
        <dbReference type="ARBA" id="ARBA00004123"/>
    </source>
</evidence>
<dbReference type="VEuPathDB" id="FungiDB:JI435_005240"/>
<accession>A0A7U2EQN9</accession>
<comment type="function">
    <text evidence="9">Regulatory subunit of the SLX1-SLX4 structure-specific endonuclease that resolves DNA secondary structures generated during DNA repair and recombination. Has endonuclease activity towards branched DNA substrates, introducing single-strand cuts in duplex DNA close to junctions with ss-DNA.</text>
</comment>
<keyword evidence="7 9" id="KW-0539">Nucleus</keyword>
<keyword evidence="4 9" id="KW-0227">DNA damage</keyword>
<evidence type="ECO:0000313" key="12">
    <source>
        <dbReference type="Proteomes" id="UP000663193"/>
    </source>
</evidence>
<sequence length="1080" mass="117126">MAGASYDIVVLSSSPPAHDLYAPSSPLNGSPISPPRRVAMPASPLPALSPPASPRRNTSGASALGSRKADIPPDAIRGFATVGSLVRSEHFAQHFDDDIAGKDQEQSRKKSPEDVGNIAATKKKPGKRAATTSTADGEAKPKPKPRARKPKAADEEAVIIDPELRLPAAKVSPFFAAEGAPAAIEPSDEPVVDVPKLTKAGKPRKPRAKKENVGGEEAVPKPKRTRVTKPKAAKAKAGGKSQEEACVESAHFRKSEDTGDETVAGVLATRKSATTENVGSGEASIWDVPQSPKPKKKRAPKKPPPDPVINNLELDEAVSRRRDWTPPRDTAIPSPFTDSVGKENKQIEPDADNGGFTHMISNFAYAQALPAQVASTVADSATGTMAATKRRRIELLDVPGNQTTSRNSSPEKGKAPKKKPRTITDIATEQYQHRAAQLDQSDVASDFFQSHTAVTKVPLNDASLPNGDAPTKKPPRKRSTSKPASEKEKVGSKARSKKASTKAAAKPKHIAEKLLSPGSALMRMNKQDILFGTSSQLALEEPPTLVRQLQHALKESEVEADLSSNGMIAPPPRWPKLDKVVGKRSLWDASSRDVEGGMLEHMEDVYIPEFDRTQDFPLLMDGTNDQPDGAPPSFADIDDFEPAPPVIISSDGPTPPPTTSRTSQRKANDEPDHVMEGPVFEDIDDFDFQPPPSNQNVEFQDSFADDDEILHTSVQSSTHPPPRLRPPATSDPMNGSSKKPRGCPAKSQSAIATSGSPAVAKEPKRTKGKEVKSAPAPPTTPAKGSGRFIDIDEILDSDDEALQALSPTPPRIHNFENSQPLPLYSVSPTRAKKPKADSSVDSKIVPVHIIPTAHLEWLNLKNSIFPSITSHIRSLPSTRDPSKPSWHEKILMYDPIVLEDFTAYLNAKTSLRTWRRATKIQSKAWNKAQKSIGAQEIGVVEGGGNVLAVEKELEAWQVQSWCESMSVCCIWGEGRGRGCEEGVLLMAIVDAIHNPGDIHVCYGQVEVKVPYDVLFTQGYCLRLCRLTADCVYSRRRWIDVKMGSGTARERHTRIPCFCTDNQSRSCYLQQLCRDMINSSI</sequence>
<keyword evidence="5 9" id="KW-0233">DNA recombination</keyword>
<feature type="compositionally biased region" description="Basic and acidic residues" evidence="10">
    <location>
        <begin position="93"/>
        <end position="113"/>
    </location>
</feature>
<comment type="similarity">
    <text evidence="2 9">Belongs to the SLX4 family.</text>
</comment>
<dbReference type="EMBL" id="CP069023">
    <property type="protein sequence ID" value="QRC91022.1"/>
    <property type="molecule type" value="Genomic_DNA"/>
</dbReference>
<feature type="compositionally biased region" description="Basic and acidic residues" evidence="10">
    <location>
        <begin position="317"/>
        <end position="326"/>
    </location>
</feature>
<feature type="compositionally biased region" description="Basic residues" evidence="10">
    <location>
        <begin position="199"/>
        <end position="208"/>
    </location>
</feature>
<feature type="region of interest" description="Disordered" evidence="10">
    <location>
        <begin position="186"/>
        <end position="357"/>
    </location>
</feature>
<name>A0A7U2EQN9_PHANO</name>
<evidence type="ECO:0000256" key="4">
    <source>
        <dbReference type="ARBA" id="ARBA00022763"/>
    </source>
</evidence>
<feature type="region of interest" description="Disordered" evidence="10">
    <location>
        <begin position="390"/>
        <end position="438"/>
    </location>
</feature>
<dbReference type="InterPro" id="IPR018574">
    <property type="entry name" value="Structure-sp_endonuc_su_Slx4"/>
</dbReference>
<feature type="region of interest" description="Disordered" evidence="10">
    <location>
        <begin position="14"/>
        <end position="74"/>
    </location>
</feature>
<keyword evidence="3 9" id="KW-0597">Phosphoprotein</keyword>
<evidence type="ECO:0000256" key="10">
    <source>
        <dbReference type="SAM" id="MobiDB-lite"/>
    </source>
</evidence>
<keyword evidence="12" id="KW-1185">Reference proteome</keyword>
<dbReference type="GO" id="GO:0033557">
    <property type="term" value="C:Slx1-Slx4 complex"/>
    <property type="evidence" value="ECO:0007669"/>
    <property type="project" value="UniProtKB-UniRule"/>
</dbReference>